<dbReference type="InterPro" id="IPR036509">
    <property type="entry name" value="Met_Sox_Rdtase_MsrA_sf"/>
</dbReference>
<comment type="catalytic activity">
    <reaction evidence="4 5">
        <text>[thioredoxin]-disulfide + L-methionine + H2O = L-methionine (S)-S-oxide + [thioredoxin]-dithiol</text>
        <dbReference type="Rhea" id="RHEA:19993"/>
        <dbReference type="Rhea" id="RHEA-COMP:10698"/>
        <dbReference type="Rhea" id="RHEA-COMP:10700"/>
        <dbReference type="ChEBI" id="CHEBI:15377"/>
        <dbReference type="ChEBI" id="CHEBI:29950"/>
        <dbReference type="ChEBI" id="CHEBI:50058"/>
        <dbReference type="ChEBI" id="CHEBI:57844"/>
        <dbReference type="ChEBI" id="CHEBI:58772"/>
        <dbReference type="EC" id="1.8.4.11"/>
    </reaction>
</comment>
<comment type="similarity">
    <text evidence="1 5">Belongs to the MsrA Met sulfoxide reductase family.</text>
</comment>
<proteinExistence type="inferred from homology"/>
<evidence type="ECO:0000256" key="1">
    <source>
        <dbReference type="ARBA" id="ARBA00005591"/>
    </source>
</evidence>
<reference evidence="7 8" key="1">
    <citation type="submission" date="2017-10" db="EMBL/GenBank/DDBJ databases">
        <title>Bacillus sp. nov., a halophilic bacterium isolated from a Keqin Lake.</title>
        <authorList>
            <person name="Wang H."/>
        </authorList>
    </citation>
    <scope>NUCLEOTIDE SEQUENCE [LARGE SCALE GENOMIC DNA]</scope>
    <source>
        <strain evidence="7 8">KQ-12</strain>
    </source>
</reference>
<dbReference type="RefSeq" id="WP_110608340.1">
    <property type="nucleotide sequence ID" value="NZ_PDOD01000001.1"/>
</dbReference>
<organism evidence="7 8">
    <name type="scientific">Salipaludibacillus keqinensis</name>
    <dbReference type="NCBI Taxonomy" id="2045207"/>
    <lineage>
        <taxon>Bacteria</taxon>
        <taxon>Bacillati</taxon>
        <taxon>Bacillota</taxon>
        <taxon>Bacilli</taxon>
        <taxon>Bacillales</taxon>
        <taxon>Bacillaceae</taxon>
    </lineage>
</organism>
<evidence type="ECO:0000259" key="6">
    <source>
        <dbReference type="Pfam" id="PF01625"/>
    </source>
</evidence>
<keyword evidence="2 5" id="KW-0560">Oxidoreductase</keyword>
<sequence length="154" mass="18042">MEKVVFGAGCFWGVEAFFESIRGVEETRVGYSGGHVENPSYEEVKTGLTGHAEVIEIWYNPWKISYEELVNKFFECHNPTTRNRQGIDIGSQYRSTIFFQNRYQFEIAMNKKAELNRKGSKKIVTEIRPMQQFYPAEEYHQKYFQKNKMVACGI</sequence>
<dbReference type="HAMAP" id="MF_01401">
    <property type="entry name" value="MsrA"/>
    <property type="match status" value="1"/>
</dbReference>
<evidence type="ECO:0000256" key="3">
    <source>
        <dbReference type="ARBA" id="ARBA00047806"/>
    </source>
</evidence>
<dbReference type="Proteomes" id="UP000248214">
    <property type="component" value="Unassembled WGS sequence"/>
</dbReference>
<dbReference type="Gene3D" id="3.30.1060.10">
    <property type="entry name" value="Peptide methionine sulphoxide reductase MsrA"/>
    <property type="match status" value="1"/>
</dbReference>
<dbReference type="SUPFAM" id="SSF55068">
    <property type="entry name" value="Peptide methionine sulfoxide reductase"/>
    <property type="match status" value="1"/>
</dbReference>
<dbReference type="EMBL" id="PDOD01000001">
    <property type="protein sequence ID" value="PYZ94706.1"/>
    <property type="molecule type" value="Genomic_DNA"/>
</dbReference>
<keyword evidence="8" id="KW-1185">Reference proteome</keyword>
<dbReference type="OrthoDB" id="4174719at2"/>
<feature type="domain" description="Peptide methionine sulphoxide reductase MsrA" evidence="6">
    <location>
        <begin position="3"/>
        <end position="150"/>
    </location>
</feature>
<comment type="caution">
    <text evidence="7">The sequence shown here is derived from an EMBL/GenBank/DDBJ whole genome shotgun (WGS) entry which is preliminary data.</text>
</comment>
<gene>
    <name evidence="5 7" type="primary">msrA</name>
    <name evidence="7" type="ORF">CR194_04015</name>
</gene>
<dbReference type="Pfam" id="PF01625">
    <property type="entry name" value="PMSR"/>
    <property type="match status" value="1"/>
</dbReference>
<evidence type="ECO:0000313" key="7">
    <source>
        <dbReference type="EMBL" id="PYZ94706.1"/>
    </source>
</evidence>
<evidence type="ECO:0000256" key="5">
    <source>
        <dbReference type="HAMAP-Rule" id="MF_01401"/>
    </source>
</evidence>
<dbReference type="NCBIfam" id="TIGR00401">
    <property type="entry name" value="msrA"/>
    <property type="match status" value="1"/>
</dbReference>
<dbReference type="EC" id="1.8.4.11" evidence="5"/>
<name>A0A323TKR5_9BACI</name>
<dbReference type="PANTHER" id="PTHR43774:SF1">
    <property type="entry name" value="PEPTIDE METHIONINE SULFOXIDE REDUCTASE MSRA 2"/>
    <property type="match status" value="1"/>
</dbReference>
<protein>
    <recommendedName>
        <fullName evidence="5">Peptide methionine sulfoxide reductase MsrA</fullName>
        <shortName evidence="5">Protein-methionine-S-oxide reductase</shortName>
        <ecNumber evidence="5">1.8.4.11</ecNumber>
    </recommendedName>
    <alternativeName>
        <fullName evidence="5">Peptide-methionine (S)-S-oxide reductase</fullName>
        <shortName evidence="5">Peptide Met(O) reductase</shortName>
    </alternativeName>
</protein>
<dbReference type="GO" id="GO:0033744">
    <property type="term" value="F:L-methionine:thioredoxin-disulfide S-oxidoreductase activity"/>
    <property type="evidence" value="ECO:0007669"/>
    <property type="project" value="RHEA"/>
</dbReference>
<feature type="active site" evidence="5">
    <location>
        <position position="10"/>
    </location>
</feature>
<dbReference type="InterPro" id="IPR002569">
    <property type="entry name" value="Met_Sox_Rdtase_MsrA_dom"/>
</dbReference>
<evidence type="ECO:0000256" key="4">
    <source>
        <dbReference type="ARBA" id="ARBA00048782"/>
    </source>
</evidence>
<comment type="catalytic activity">
    <reaction evidence="3 5">
        <text>L-methionyl-[protein] + [thioredoxin]-disulfide + H2O = L-methionyl-(S)-S-oxide-[protein] + [thioredoxin]-dithiol</text>
        <dbReference type="Rhea" id="RHEA:14217"/>
        <dbReference type="Rhea" id="RHEA-COMP:10698"/>
        <dbReference type="Rhea" id="RHEA-COMP:10700"/>
        <dbReference type="Rhea" id="RHEA-COMP:12313"/>
        <dbReference type="Rhea" id="RHEA-COMP:12315"/>
        <dbReference type="ChEBI" id="CHEBI:15377"/>
        <dbReference type="ChEBI" id="CHEBI:16044"/>
        <dbReference type="ChEBI" id="CHEBI:29950"/>
        <dbReference type="ChEBI" id="CHEBI:44120"/>
        <dbReference type="ChEBI" id="CHEBI:50058"/>
        <dbReference type="EC" id="1.8.4.11"/>
    </reaction>
</comment>
<dbReference type="GO" id="GO:0008113">
    <property type="term" value="F:peptide-methionine (S)-S-oxide reductase activity"/>
    <property type="evidence" value="ECO:0007669"/>
    <property type="project" value="UniProtKB-UniRule"/>
</dbReference>
<evidence type="ECO:0000256" key="2">
    <source>
        <dbReference type="ARBA" id="ARBA00023002"/>
    </source>
</evidence>
<accession>A0A323TKR5</accession>
<dbReference type="AlphaFoldDB" id="A0A323TKR5"/>
<dbReference type="PANTHER" id="PTHR43774">
    <property type="entry name" value="PEPTIDE METHIONINE SULFOXIDE REDUCTASE"/>
    <property type="match status" value="1"/>
</dbReference>
<evidence type="ECO:0000313" key="8">
    <source>
        <dbReference type="Proteomes" id="UP000248214"/>
    </source>
</evidence>
<comment type="function">
    <text evidence="5">Has an important function as a repair enzyme for proteins that have been inactivated by oxidation. Catalyzes the reversible oxidation-reduction of methionine sulfoxide in proteins to methionine.</text>
</comment>